<evidence type="ECO:0000256" key="1">
    <source>
        <dbReference type="SAM" id="MobiDB-lite"/>
    </source>
</evidence>
<dbReference type="InParanoid" id="I7M3M7"/>
<dbReference type="SUPFAM" id="SSF48403">
    <property type="entry name" value="Ankyrin repeat"/>
    <property type="match status" value="1"/>
</dbReference>
<dbReference type="Gene3D" id="1.25.40.20">
    <property type="entry name" value="Ankyrin repeat-containing domain"/>
    <property type="match status" value="1"/>
</dbReference>
<dbReference type="HOGENOM" id="CLU_726640_0_0_1"/>
<sequence>MNNNERPLYMTDQQHVSIKNNLYHAIKRNDLEKVRKMIRLFQIEPGEEISTFGNQWTPIHYAIFFKSSKILEFLIQLTYLKNKNNIEKYIQIMNMPTKSGHSPLMVGAVYDTVDCLKILFQYGGLQLFKKDCSAMDCIKLAIKYDSKDANDFIQDKIAQNNFQEFLEVNLDAFKQVPDLKTLLHQRYEVQMPEELVLQNRDILLYGEPISCIICLQNTGFLKYSNCCGQPLHQHCHAEKIIQCPLCKSNNFYLISEVLHPNRAFTFNPNSDYIKVQQDNTQNKQENNLQQTQLNSQQNGLIQHLTNPQQDENSENQQLQLKENINCKLNTVNKDESSNNINKDESSNSINKDESSNNLDKDESGQACNIINKENQINNKNQ</sequence>
<evidence type="ECO:0000313" key="3">
    <source>
        <dbReference type="Proteomes" id="UP000009168"/>
    </source>
</evidence>
<dbReference type="AlphaFoldDB" id="I7M3M7"/>
<reference evidence="3" key="1">
    <citation type="journal article" date="2006" name="PLoS Biol.">
        <title>Macronuclear genome sequence of the ciliate Tetrahymena thermophila, a model eukaryote.</title>
        <authorList>
            <person name="Eisen J.A."/>
            <person name="Coyne R.S."/>
            <person name="Wu M."/>
            <person name="Wu D."/>
            <person name="Thiagarajan M."/>
            <person name="Wortman J.R."/>
            <person name="Badger J.H."/>
            <person name="Ren Q."/>
            <person name="Amedeo P."/>
            <person name="Jones K.M."/>
            <person name="Tallon L.J."/>
            <person name="Delcher A.L."/>
            <person name="Salzberg S.L."/>
            <person name="Silva J.C."/>
            <person name="Haas B.J."/>
            <person name="Majoros W.H."/>
            <person name="Farzad M."/>
            <person name="Carlton J.M."/>
            <person name="Smith R.K. Jr."/>
            <person name="Garg J."/>
            <person name="Pearlman R.E."/>
            <person name="Karrer K.M."/>
            <person name="Sun L."/>
            <person name="Manning G."/>
            <person name="Elde N.C."/>
            <person name="Turkewitz A.P."/>
            <person name="Asai D.J."/>
            <person name="Wilkes D.E."/>
            <person name="Wang Y."/>
            <person name="Cai H."/>
            <person name="Collins K."/>
            <person name="Stewart B.A."/>
            <person name="Lee S.R."/>
            <person name="Wilamowska K."/>
            <person name="Weinberg Z."/>
            <person name="Ruzzo W.L."/>
            <person name="Wloga D."/>
            <person name="Gaertig J."/>
            <person name="Frankel J."/>
            <person name="Tsao C.-C."/>
            <person name="Gorovsky M.A."/>
            <person name="Keeling P.J."/>
            <person name="Waller R.F."/>
            <person name="Patron N.J."/>
            <person name="Cherry J.M."/>
            <person name="Stover N.A."/>
            <person name="Krieger C.J."/>
            <person name="del Toro C."/>
            <person name="Ryder H.F."/>
            <person name="Williamson S.C."/>
            <person name="Barbeau R.A."/>
            <person name="Hamilton E.P."/>
            <person name="Orias E."/>
        </authorList>
    </citation>
    <scope>NUCLEOTIDE SEQUENCE [LARGE SCALE GENOMIC DNA]</scope>
    <source>
        <strain evidence="3">SB210</strain>
    </source>
</reference>
<dbReference type="GeneID" id="7836645"/>
<feature type="compositionally biased region" description="Basic and acidic residues" evidence="1">
    <location>
        <begin position="332"/>
        <end position="363"/>
    </location>
</feature>
<evidence type="ECO:0000313" key="2">
    <source>
        <dbReference type="EMBL" id="EAS03755.1"/>
    </source>
</evidence>
<dbReference type="KEGG" id="tet:TTHERM_00475180"/>
<dbReference type="InterPro" id="IPR002110">
    <property type="entry name" value="Ankyrin_rpt"/>
</dbReference>
<dbReference type="RefSeq" id="XP_001024000.1">
    <property type="nucleotide sequence ID" value="XM_001024000.1"/>
</dbReference>
<keyword evidence="3" id="KW-1185">Reference proteome</keyword>
<dbReference type="EMBL" id="GG662472">
    <property type="protein sequence ID" value="EAS03755.1"/>
    <property type="molecule type" value="Genomic_DNA"/>
</dbReference>
<gene>
    <name evidence="2" type="ORF">TTHERM_00475180</name>
</gene>
<proteinExistence type="predicted"/>
<name>I7M3M7_TETTS</name>
<dbReference type="SMART" id="SM00248">
    <property type="entry name" value="ANK"/>
    <property type="match status" value="3"/>
</dbReference>
<protein>
    <submittedName>
        <fullName evidence="2">Ankyrin repeat protein</fullName>
    </submittedName>
</protein>
<feature type="region of interest" description="Disordered" evidence="1">
    <location>
        <begin position="330"/>
        <end position="366"/>
    </location>
</feature>
<dbReference type="OMA" id="INCKLNT"/>
<organism evidence="2 3">
    <name type="scientific">Tetrahymena thermophila (strain SB210)</name>
    <dbReference type="NCBI Taxonomy" id="312017"/>
    <lineage>
        <taxon>Eukaryota</taxon>
        <taxon>Sar</taxon>
        <taxon>Alveolata</taxon>
        <taxon>Ciliophora</taxon>
        <taxon>Intramacronucleata</taxon>
        <taxon>Oligohymenophorea</taxon>
        <taxon>Hymenostomatida</taxon>
        <taxon>Tetrahymenina</taxon>
        <taxon>Tetrahymenidae</taxon>
        <taxon>Tetrahymena</taxon>
    </lineage>
</organism>
<dbReference type="Proteomes" id="UP000009168">
    <property type="component" value="Unassembled WGS sequence"/>
</dbReference>
<accession>I7M3M7</accession>
<dbReference type="InterPro" id="IPR036770">
    <property type="entry name" value="Ankyrin_rpt-contain_sf"/>
</dbReference>
<dbReference type="OrthoDB" id="10537341at2759"/>